<comment type="caution">
    <text evidence="2">The sequence shown here is derived from an EMBL/GenBank/DDBJ whole genome shotgun (WGS) entry which is preliminary data.</text>
</comment>
<dbReference type="EMBL" id="WMEY01000002">
    <property type="protein sequence ID" value="MYL62822.1"/>
    <property type="molecule type" value="Genomic_DNA"/>
</dbReference>
<keyword evidence="1" id="KW-0812">Transmembrane</keyword>
<evidence type="ECO:0000313" key="3">
    <source>
        <dbReference type="Proteomes" id="UP000447833"/>
    </source>
</evidence>
<gene>
    <name evidence="2" type="ORF">GLW07_05555</name>
</gene>
<evidence type="ECO:0000313" key="2">
    <source>
        <dbReference type="EMBL" id="MYL62822.1"/>
    </source>
</evidence>
<dbReference type="Proteomes" id="UP000447833">
    <property type="component" value="Unassembled WGS sequence"/>
</dbReference>
<feature type="transmembrane region" description="Helical" evidence="1">
    <location>
        <begin position="35"/>
        <end position="53"/>
    </location>
</feature>
<organism evidence="2 3">
    <name type="scientific">Guptibacillus hwajinpoensis</name>
    <dbReference type="NCBI Taxonomy" id="208199"/>
    <lineage>
        <taxon>Bacteria</taxon>
        <taxon>Bacillati</taxon>
        <taxon>Bacillota</taxon>
        <taxon>Bacilli</taxon>
        <taxon>Bacillales</taxon>
        <taxon>Guptibacillaceae</taxon>
        <taxon>Guptibacillus</taxon>
    </lineage>
</organism>
<proteinExistence type="predicted"/>
<dbReference type="InterPro" id="IPR010718">
    <property type="entry name" value="DUF1294"/>
</dbReference>
<protein>
    <submittedName>
        <fullName evidence="2">DUF1294 domain-containing protein</fullName>
    </submittedName>
</protein>
<dbReference type="Pfam" id="PF06961">
    <property type="entry name" value="DUF1294"/>
    <property type="match status" value="1"/>
</dbReference>
<evidence type="ECO:0000256" key="1">
    <source>
        <dbReference type="SAM" id="Phobius"/>
    </source>
</evidence>
<dbReference type="AlphaFoldDB" id="A0A845EW98"/>
<keyword evidence="1" id="KW-0472">Membrane</keyword>
<accession>A0A845EW98</accession>
<keyword evidence="1" id="KW-1133">Transmembrane helix</keyword>
<feature type="transmembrane region" description="Helical" evidence="1">
    <location>
        <begin position="65"/>
        <end position="86"/>
    </location>
</feature>
<reference evidence="2 3" key="1">
    <citation type="submission" date="2019-11" db="EMBL/GenBank/DDBJ databases">
        <title>Genome sequences of 17 halophilic strains isolated from different environments.</title>
        <authorList>
            <person name="Furrow R.E."/>
        </authorList>
    </citation>
    <scope>NUCLEOTIDE SEQUENCE [LARGE SCALE GENOMIC DNA]</scope>
    <source>
        <strain evidence="2 3">22506_14_FS</strain>
    </source>
</reference>
<sequence length="88" mass="10120">MIFFIYLVLINSGSFILMGVDKRRAKKSARRISEKTLWLFIVIGGSIGGYLGMKRFRHKTKHSQFIYGIPAVMIVHILLISGFIYLNK</sequence>
<name>A0A845EW98_9BACL</name>